<evidence type="ECO:0000256" key="5">
    <source>
        <dbReference type="ARBA" id="ARBA00023163"/>
    </source>
</evidence>
<evidence type="ECO:0000259" key="6">
    <source>
        <dbReference type="Pfam" id="PF04542"/>
    </source>
</evidence>
<protein>
    <submittedName>
        <fullName evidence="8">Sigma-70 family RNA polymerase sigma factor</fullName>
    </submittedName>
</protein>
<keyword evidence="5" id="KW-0804">Transcription</keyword>
<dbReference type="InterPro" id="IPR014284">
    <property type="entry name" value="RNA_pol_sigma-70_dom"/>
</dbReference>
<dbReference type="InterPro" id="IPR036388">
    <property type="entry name" value="WH-like_DNA-bd_sf"/>
</dbReference>
<keyword evidence="4" id="KW-0238">DNA-binding</keyword>
<evidence type="ECO:0000256" key="3">
    <source>
        <dbReference type="ARBA" id="ARBA00023082"/>
    </source>
</evidence>
<organism evidence="8">
    <name type="scientific">Desulfobacca acetoxidans</name>
    <dbReference type="NCBI Taxonomy" id="60893"/>
    <lineage>
        <taxon>Bacteria</taxon>
        <taxon>Pseudomonadati</taxon>
        <taxon>Thermodesulfobacteriota</taxon>
        <taxon>Desulfobaccia</taxon>
        <taxon>Desulfobaccales</taxon>
        <taxon>Desulfobaccaceae</taxon>
        <taxon>Desulfobacca</taxon>
    </lineage>
</organism>
<accession>A0A7C3WPZ3</accession>
<keyword evidence="3" id="KW-0731">Sigma factor</keyword>
<dbReference type="GO" id="GO:0006352">
    <property type="term" value="P:DNA-templated transcription initiation"/>
    <property type="evidence" value="ECO:0007669"/>
    <property type="project" value="InterPro"/>
</dbReference>
<feature type="domain" description="RNA polymerase sigma factor 70 region 4 type 2" evidence="7">
    <location>
        <begin position="124"/>
        <end position="176"/>
    </location>
</feature>
<dbReference type="InterPro" id="IPR007627">
    <property type="entry name" value="RNA_pol_sigma70_r2"/>
</dbReference>
<dbReference type="SUPFAM" id="SSF88659">
    <property type="entry name" value="Sigma3 and sigma4 domains of RNA polymerase sigma factors"/>
    <property type="match status" value="1"/>
</dbReference>
<dbReference type="SUPFAM" id="SSF88946">
    <property type="entry name" value="Sigma2 domain of RNA polymerase sigma factors"/>
    <property type="match status" value="1"/>
</dbReference>
<evidence type="ECO:0000256" key="4">
    <source>
        <dbReference type="ARBA" id="ARBA00023125"/>
    </source>
</evidence>
<dbReference type="AlphaFoldDB" id="A0A7C3WPZ3"/>
<reference evidence="8" key="1">
    <citation type="journal article" date="2020" name="mSystems">
        <title>Genome- and Community-Level Interaction Insights into Carbon Utilization and Element Cycling Functions of Hydrothermarchaeota in Hydrothermal Sediment.</title>
        <authorList>
            <person name="Zhou Z."/>
            <person name="Liu Y."/>
            <person name="Xu W."/>
            <person name="Pan J."/>
            <person name="Luo Z.H."/>
            <person name="Li M."/>
        </authorList>
    </citation>
    <scope>NUCLEOTIDE SEQUENCE [LARGE SCALE GENOMIC DNA]</scope>
    <source>
        <strain evidence="8">SpSt-776</strain>
    </source>
</reference>
<dbReference type="PANTHER" id="PTHR43133">
    <property type="entry name" value="RNA POLYMERASE ECF-TYPE SIGMA FACTO"/>
    <property type="match status" value="1"/>
</dbReference>
<dbReference type="PANTHER" id="PTHR43133:SF8">
    <property type="entry name" value="RNA POLYMERASE SIGMA FACTOR HI_1459-RELATED"/>
    <property type="match status" value="1"/>
</dbReference>
<dbReference type="InterPro" id="IPR013325">
    <property type="entry name" value="RNA_pol_sigma_r2"/>
</dbReference>
<name>A0A7C3WPZ3_9BACT</name>
<dbReference type="GO" id="GO:0016987">
    <property type="term" value="F:sigma factor activity"/>
    <property type="evidence" value="ECO:0007669"/>
    <property type="project" value="UniProtKB-KW"/>
</dbReference>
<dbReference type="Pfam" id="PF08281">
    <property type="entry name" value="Sigma70_r4_2"/>
    <property type="match status" value="1"/>
</dbReference>
<evidence type="ECO:0000256" key="2">
    <source>
        <dbReference type="ARBA" id="ARBA00023015"/>
    </source>
</evidence>
<feature type="domain" description="RNA polymerase sigma-70 region 2" evidence="6">
    <location>
        <begin position="27"/>
        <end position="92"/>
    </location>
</feature>
<dbReference type="InterPro" id="IPR013249">
    <property type="entry name" value="RNA_pol_sigma70_r4_t2"/>
</dbReference>
<comment type="similarity">
    <text evidence="1">Belongs to the sigma-70 factor family. ECF subfamily.</text>
</comment>
<gene>
    <name evidence="8" type="ORF">ENV62_03125</name>
</gene>
<dbReference type="GO" id="GO:0003677">
    <property type="term" value="F:DNA binding"/>
    <property type="evidence" value="ECO:0007669"/>
    <property type="project" value="UniProtKB-KW"/>
</dbReference>
<keyword evidence="2" id="KW-0805">Transcription regulation</keyword>
<dbReference type="CDD" id="cd06171">
    <property type="entry name" value="Sigma70_r4"/>
    <property type="match status" value="1"/>
</dbReference>
<dbReference type="InterPro" id="IPR039425">
    <property type="entry name" value="RNA_pol_sigma-70-like"/>
</dbReference>
<dbReference type="Pfam" id="PF04542">
    <property type="entry name" value="Sigma70_r2"/>
    <property type="match status" value="1"/>
</dbReference>
<proteinExistence type="inferred from homology"/>
<dbReference type="Gene3D" id="1.10.1740.10">
    <property type="match status" value="1"/>
</dbReference>
<sequence>MTTSPADLDYALMRRMARGDQLALAELIRRHQSRLFHLAFRLLQDPMEAEDALQEVFVKVYNAAARFKPQATVAAWLARITANHCLNRLRQKHSADSLDADDAPPVADGGPTPLQRLEEQDLSQRLETLLEALPENQRRALILKHFGGLTYQEIGEEMGLSPQAVDGLLKRARKTLREALKD</sequence>
<dbReference type="NCBIfam" id="TIGR02937">
    <property type="entry name" value="sigma70-ECF"/>
    <property type="match status" value="1"/>
</dbReference>
<evidence type="ECO:0000259" key="7">
    <source>
        <dbReference type="Pfam" id="PF08281"/>
    </source>
</evidence>
<comment type="caution">
    <text evidence="8">The sequence shown here is derived from an EMBL/GenBank/DDBJ whole genome shotgun (WGS) entry which is preliminary data.</text>
</comment>
<evidence type="ECO:0000313" key="8">
    <source>
        <dbReference type="EMBL" id="HGB14216.1"/>
    </source>
</evidence>
<dbReference type="EMBL" id="DTHB01000026">
    <property type="protein sequence ID" value="HGB14216.1"/>
    <property type="molecule type" value="Genomic_DNA"/>
</dbReference>
<evidence type="ECO:0000256" key="1">
    <source>
        <dbReference type="ARBA" id="ARBA00010641"/>
    </source>
</evidence>
<dbReference type="InterPro" id="IPR013324">
    <property type="entry name" value="RNA_pol_sigma_r3/r4-like"/>
</dbReference>
<dbReference type="Gene3D" id="1.10.10.10">
    <property type="entry name" value="Winged helix-like DNA-binding domain superfamily/Winged helix DNA-binding domain"/>
    <property type="match status" value="1"/>
</dbReference>